<proteinExistence type="predicted"/>
<comment type="caution">
    <text evidence="2">The sequence shown here is derived from an EMBL/GenBank/DDBJ whole genome shotgun (WGS) entry which is preliminary data.</text>
</comment>
<organism evidence="2 3">
    <name type="scientific">Pseudomonas syringae pv. actinidiae ICMP 19096</name>
    <dbReference type="NCBI Taxonomy" id="1194405"/>
    <lineage>
        <taxon>Bacteria</taxon>
        <taxon>Pseudomonadati</taxon>
        <taxon>Pseudomonadota</taxon>
        <taxon>Gammaproteobacteria</taxon>
        <taxon>Pseudomonadales</taxon>
        <taxon>Pseudomonadaceae</taxon>
        <taxon>Pseudomonas</taxon>
        <taxon>Pseudomonas syringae</taxon>
    </lineage>
</organism>
<dbReference type="AlphaFoldDB" id="A0A656K3K7"/>
<name>A0A656K3K7_PSESF</name>
<protein>
    <submittedName>
        <fullName evidence="2">Uncharacterized protein</fullName>
    </submittedName>
</protein>
<evidence type="ECO:0000313" key="2">
    <source>
        <dbReference type="EMBL" id="EPN67256.1"/>
    </source>
</evidence>
<evidence type="ECO:0000256" key="1">
    <source>
        <dbReference type="SAM" id="MobiDB-lite"/>
    </source>
</evidence>
<sequence length="75" mass="7866">MNGVAGRGRQVAGAFGRVREDCQNEHWQGFAGMAQRMAANSDDGSPGQADRKAIEKGGRAPDCRAGDVAFTRATA</sequence>
<feature type="region of interest" description="Disordered" evidence="1">
    <location>
        <begin position="38"/>
        <end position="75"/>
    </location>
</feature>
<accession>A0A656K3K7</accession>
<gene>
    <name evidence="2" type="ORF">A245_05080</name>
</gene>
<evidence type="ECO:0000313" key="3">
    <source>
        <dbReference type="Proteomes" id="UP000018849"/>
    </source>
</evidence>
<dbReference type="Proteomes" id="UP000018849">
    <property type="component" value="Unassembled WGS sequence"/>
</dbReference>
<feature type="compositionally biased region" description="Basic and acidic residues" evidence="1">
    <location>
        <begin position="49"/>
        <end position="65"/>
    </location>
</feature>
<reference evidence="2 3" key="1">
    <citation type="journal article" date="2013" name="PLoS Pathog.">
        <title>Genomic analysis of the Kiwifruit pathogen Pseudomonas syringae pv. actinidiae provides insight into the origins of an emergent plant disease.</title>
        <authorList>
            <person name="McCann H.C."/>
            <person name="Rikkerink E.H."/>
            <person name="Bertels F."/>
            <person name="Fiers M."/>
            <person name="Lu A."/>
            <person name="Rees-George J."/>
            <person name="Andersen M.T."/>
            <person name="Gleave A.P."/>
            <person name="Haubold B."/>
            <person name="Wohlers M.W."/>
            <person name="Guttman D.S."/>
            <person name="Wang P.W."/>
            <person name="Straub C."/>
            <person name="Vanneste J.L."/>
            <person name="Rainey P.B."/>
            <person name="Templeton M.D."/>
        </authorList>
    </citation>
    <scope>NUCLEOTIDE SEQUENCE [LARGE SCALE GENOMIC DNA]</scope>
    <source>
        <strain evidence="2 3">ICMP 19096</strain>
    </source>
</reference>
<dbReference type="EMBL" id="AOKF01000414">
    <property type="protein sequence ID" value="EPN67256.1"/>
    <property type="molecule type" value="Genomic_DNA"/>
</dbReference>
<feature type="non-terminal residue" evidence="2">
    <location>
        <position position="75"/>
    </location>
</feature>